<evidence type="ECO:0000313" key="3">
    <source>
        <dbReference type="Proteomes" id="UP000778797"/>
    </source>
</evidence>
<dbReference type="PANTHER" id="PTHR42886">
    <property type="entry name" value="RE40534P-RELATED"/>
    <property type="match status" value="1"/>
</dbReference>
<keyword evidence="3" id="KW-1185">Reference proteome</keyword>
<protein>
    <submittedName>
        <fullName evidence="2">Alpha/beta fold hydrolase</fullName>
    </submittedName>
</protein>
<dbReference type="InterPro" id="IPR000073">
    <property type="entry name" value="AB_hydrolase_1"/>
</dbReference>
<feature type="domain" description="AB hydrolase-1" evidence="1">
    <location>
        <begin position="31"/>
        <end position="156"/>
    </location>
</feature>
<reference evidence="3" key="2">
    <citation type="submission" date="2023-07" db="EMBL/GenBank/DDBJ databases">
        <title>Genome of Winogradskyella sp. E313.</title>
        <authorList>
            <person name="Zhou Y."/>
        </authorList>
    </citation>
    <scope>NUCLEOTIDE SEQUENCE [LARGE SCALE GENOMIC DNA]</scope>
    <source>
        <strain evidence="3">E313</strain>
    </source>
</reference>
<keyword evidence="2" id="KW-0378">Hydrolase</keyword>
<organism evidence="2 3">
    <name type="scientific">Winogradskyella immobilis</name>
    <dbReference type="NCBI Taxonomy" id="2816852"/>
    <lineage>
        <taxon>Bacteria</taxon>
        <taxon>Pseudomonadati</taxon>
        <taxon>Bacteroidota</taxon>
        <taxon>Flavobacteriia</taxon>
        <taxon>Flavobacteriales</taxon>
        <taxon>Flavobacteriaceae</taxon>
        <taxon>Winogradskyella</taxon>
    </lineage>
</organism>
<dbReference type="PANTHER" id="PTHR42886:SF53">
    <property type="entry name" value="ALPHA_BETA-HYDROLASES SUPERFAMILY PROTEIN"/>
    <property type="match status" value="1"/>
</dbReference>
<name>A0ABS8EJN1_9FLAO</name>
<dbReference type="Proteomes" id="UP000778797">
    <property type="component" value="Unassembled WGS sequence"/>
</dbReference>
<comment type="caution">
    <text evidence="2">The sequence shown here is derived from an EMBL/GenBank/DDBJ whole genome shotgun (WGS) entry which is preliminary data.</text>
</comment>
<dbReference type="EMBL" id="JAFMPT010000002">
    <property type="protein sequence ID" value="MCC1483358.1"/>
    <property type="molecule type" value="Genomic_DNA"/>
</dbReference>
<dbReference type="InterPro" id="IPR029058">
    <property type="entry name" value="AB_hydrolase_fold"/>
</dbReference>
<sequence length="280" mass="32310">MHIEKNIIISRDKKKSILADIYQSKTETATPIVIFCHGYKGFKDWGAWHLMLEAISKSKFCCVTFNFSHNGGTIENPIDFPDLEAFGNNNYTKELGDLNDVIDWVQQRFIDDVSINENEIYLIGHSRGGGIVSIKTEEDSRIKKVISLAGVCDYKSRFIEGDALDKWKKDGVYYVVNGRTKQQMPHYYQFYTDFILNEERLNIQRAVTHLKIPHLIIHGSNDTSVTMDNAKNLHVWNPKSKLVIIENADHVFNTKHPWKLNVMSKELQHVVDSTIQFFKS</sequence>
<dbReference type="Gene3D" id="3.40.50.1820">
    <property type="entry name" value="alpha/beta hydrolase"/>
    <property type="match status" value="1"/>
</dbReference>
<dbReference type="SUPFAM" id="SSF53474">
    <property type="entry name" value="alpha/beta-Hydrolases"/>
    <property type="match status" value="1"/>
</dbReference>
<proteinExistence type="predicted"/>
<dbReference type="Pfam" id="PF00561">
    <property type="entry name" value="Abhydrolase_1"/>
    <property type="match status" value="1"/>
</dbReference>
<evidence type="ECO:0000313" key="2">
    <source>
        <dbReference type="EMBL" id="MCC1483358.1"/>
    </source>
</evidence>
<reference evidence="3" key="1">
    <citation type="submission" date="2021-03" db="EMBL/GenBank/DDBJ databases">
        <title>Genome of Cognatishimia sp. F0-27.</title>
        <authorList>
            <person name="Ping X."/>
        </authorList>
    </citation>
    <scope>NUCLEOTIDE SEQUENCE [LARGE SCALE GENOMIC DNA]</scope>
    <source>
        <strain evidence="3">E313</strain>
    </source>
</reference>
<evidence type="ECO:0000259" key="1">
    <source>
        <dbReference type="Pfam" id="PF00561"/>
    </source>
</evidence>
<dbReference type="RefSeq" id="WP_227475808.1">
    <property type="nucleotide sequence ID" value="NZ_JAFMPT010000002.1"/>
</dbReference>
<dbReference type="GO" id="GO:0016787">
    <property type="term" value="F:hydrolase activity"/>
    <property type="evidence" value="ECO:0007669"/>
    <property type="project" value="UniProtKB-KW"/>
</dbReference>
<gene>
    <name evidence="2" type="ORF">J1C55_02035</name>
</gene>
<accession>A0ABS8EJN1</accession>